<organism evidence="1 2">
    <name type="scientific">Vibrio furnissii</name>
    <dbReference type="NCBI Taxonomy" id="29494"/>
    <lineage>
        <taxon>Bacteria</taxon>
        <taxon>Pseudomonadati</taxon>
        <taxon>Pseudomonadota</taxon>
        <taxon>Gammaproteobacteria</taxon>
        <taxon>Vibrionales</taxon>
        <taxon>Vibrionaceae</taxon>
        <taxon>Vibrio</taxon>
    </lineage>
</organism>
<reference evidence="1 2" key="1">
    <citation type="submission" date="2015-08" db="EMBL/GenBank/DDBJ databases">
        <title>Antibacterial properties of a collection of Vibrionaceae strains.</title>
        <authorList>
            <person name="Giubergia S."/>
        </authorList>
    </citation>
    <scope>NUCLEOTIDE SEQUENCE [LARGE SCALE GENOMIC DNA]</scope>
    <source>
        <strain evidence="1 2">S0821</strain>
    </source>
</reference>
<protein>
    <submittedName>
        <fullName evidence="1">Uncharacterized protein</fullName>
    </submittedName>
</protein>
<dbReference type="EMBL" id="LKHS01000017">
    <property type="protein sequence ID" value="KQH84658.1"/>
    <property type="molecule type" value="Genomic_DNA"/>
</dbReference>
<evidence type="ECO:0000313" key="1">
    <source>
        <dbReference type="EMBL" id="KQH84658.1"/>
    </source>
</evidence>
<evidence type="ECO:0000313" key="2">
    <source>
        <dbReference type="Proteomes" id="UP000051221"/>
    </source>
</evidence>
<proteinExistence type="predicted"/>
<keyword evidence="2" id="KW-1185">Reference proteome</keyword>
<comment type="caution">
    <text evidence="1">The sequence shown here is derived from an EMBL/GenBank/DDBJ whole genome shotgun (WGS) entry which is preliminary data.</text>
</comment>
<accession>A0A0Q2MA13</accession>
<name>A0A0Q2MA13_VIBFU</name>
<dbReference type="InParanoid" id="A0A0Q2MA13"/>
<dbReference type="Proteomes" id="UP000051221">
    <property type="component" value="Unassembled WGS sequence"/>
</dbReference>
<sequence length="60" mass="6994">MVANCVKKQAREPAFFIPNDLHLPHRLAHHLEQPPDLQINLKIFFGVTKIFSYAVIREKL</sequence>
<gene>
    <name evidence="1" type="ORF">AMR76_17815</name>
</gene>
<dbReference type="AlphaFoldDB" id="A0A0Q2MA13"/>